<sequence>MNSRQIRKMVLTAMFACLSFVLCTFVYFPAMAPFQHFVNVIAAVFIGPWYGMLAAFLCGVLRMMSGRTIMSVLGAIFGALLAGLFYRRTHRFWSLILGELIGTGIISAILCYYPMKYIYGMDLQSPFYYIPFFAPASFVGACLGVAVLLMLRRSGVMKRMLSMLGEEEEPRQ</sequence>
<organism evidence="2 3">
    <name type="scientific">Yanshouia hominis</name>
    <dbReference type="NCBI Taxonomy" id="2763673"/>
    <lineage>
        <taxon>Bacteria</taxon>
        <taxon>Bacillati</taxon>
        <taxon>Bacillota</taxon>
        <taxon>Clostridia</taxon>
        <taxon>Eubacteriales</taxon>
        <taxon>Oscillospiraceae</taxon>
        <taxon>Yanshouia</taxon>
    </lineage>
</organism>
<dbReference type="NCBIfam" id="TIGR02359">
    <property type="entry name" value="thiW"/>
    <property type="match status" value="1"/>
</dbReference>
<accession>A0ABR7NFD5</accession>
<evidence type="ECO:0000313" key="2">
    <source>
        <dbReference type="EMBL" id="MBC8575024.1"/>
    </source>
</evidence>
<feature type="transmembrane region" description="Helical" evidence="1">
    <location>
        <begin position="68"/>
        <end position="86"/>
    </location>
</feature>
<feature type="transmembrane region" description="Helical" evidence="1">
    <location>
        <begin position="127"/>
        <end position="151"/>
    </location>
</feature>
<dbReference type="RefSeq" id="WP_262398715.1">
    <property type="nucleotide sequence ID" value="NZ_JACRTB010000002.1"/>
</dbReference>
<proteinExistence type="predicted"/>
<keyword evidence="1" id="KW-0472">Membrane</keyword>
<keyword evidence="1" id="KW-1133">Transmembrane helix</keyword>
<dbReference type="Proteomes" id="UP000658131">
    <property type="component" value="Unassembled WGS sequence"/>
</dbReference>
<protein>
    <submittedName>
        <fullName evidence="2">Energy coupling factor transporter S component ThiW</fullName>
    </submittedName>
</protein>
<reference evidence="2 3" key="1">
    <citation type="submission" date="2020-08" db="EMBL/GenBank/DDBJ databases">
        <title>Genome public.</title>
        <authorList>
            <person name="Liu C."/>
            <person name="Sun Q."/>
        </authorList>
    </citation>
    <scope>NUCLEOTIDE SEQUENCE [LARGE SCALE GENOMIC DNA]</scope>
    <source>
        <strain evidence="2 3">BX1</strain>
    </source>
</reference>
<dbReference type="Gene3D" id="1.10.1760.20">
    <property type="match status" value="1"/>
</dbReference>
<feature type="transmembrane region" description="Helical" evidence="1">
    <location>
        <begin position="40"/>
        <end position="61"/>
    </location>
</feature>
<dbReference type="Pfam" id="PF09512">
    <property type="entry name" value="ThiW"/>
    <property type="match status" value="1"/>
</dbReference>
<gene>
    <name evidence="2" type="primary">thiW</name>
    <name evidence="2" type="ORF">H8717_01165</name>
</gene>
<dbReference type="EMBL" id="JACRTB010000002">
    <property type="protein sequence ID" value="MBC8575024.1"/>
    <property type="molecule type" value="Genomic_DNA"/>
</dbReference>
<keyword evidence="1" id="KW-0812">Transmembrane</keyword>
<feature type="transmembrane region" description="Helical" evidence="1">
    <location>
        <begin position="92"/>
        <end position="115"/>
    </location>
</feature>
<dbReference type="InterPro" id="IPR012652">
    <property type="entry name" value="ThiW"/>
</dbReference>
<comment type="caution">
    <text evidence="2">The sequence shown here is derived from an EMBL/GenBank/DDBJ whole genome shotgun (WGS) entry which is preliminary data.</text>
</comment>
<evidence type="ECO:0000313" key="3">
    <source>
        <dbReference type="Proteomes" id="UP000658131"/>
    </source>
</evidence>
<evidence type="ECO:0000256" key="1">
    <source>
        <dbReference type="SAM" id="Phobius"/>
    </source>
</evidence>
<feature type="transmembrane region" description="Helical" evidence="1">
    <location>
        <begin position="9"/>
        <end position="28"/>
    </location>
</feature>
<name>A0ABR7NFD5_9FIRM</name>
<keyword evidence="3" id="KW-1185">Reference proteome</keyword>
<dbReference type="PIRSF" id="PIRSF024534">
    <property type="entry name" value="ThiW"/>
    <property type="match status" value="1"/>
</dbReference>